<comment type="cofactor">
    <cofactor evidence="13 14">
        <name>[4Fe-4S] cluster</name>
        <dbReference type="ChEBI" id="CHEBI:49883"/>
    </cofactor>
    <text evidence="13 14">Binds 1 [4Fe-4S] cluster. The cluster is coordinated with 3 cysteines and an exchangeable S-adenosyl-L-methionine.</text>
</comment>
<keyword evidence="8 13" id="KW-0479">Metal-binding</keyword>
<comment type="catalytic activity">
    <reaction evidence="12 13">
        <text>(4R,5S)-dethiobiotin + (sulfur carrier)-SH + 2 reduced [2Fe-2S]-[ferredoxin] + 2 S-adenosyl-L-methionine = (sulfur carrier)-H + biotin + 2 5'-deoxyadenosine + 2 L-methionine + 2 oxidized [2Fe-2S]-[ferredoxin]</text>
        <dbReference type="Rhea" id="RHEA:22060"/>
        <dbReference type="Rhea" id="RHEA-COMP:10000"/>
        <dbReference type="Rhea" id="RHEA-COMP:10001"/>
        <dbReference type="Rhea" id="RHEA-COMP:14737"/>
        <dbReference type="Rhea" id="RHEA-COMP:14739"/>
        <dbReference type="ChEBI" id="CHEBI:17319"/>
        <dbReference type="ChEBI" id="CHEBI:29917"/>
        <dbReference type="ChEBI" id="CHEBI:33737"/>
        <dbReference type="ChEBI" id="CHEBI:33738"/>
        <dbReference type="ChEBI" id="CHEBI:57586"/>
        <dbReference type="ChEBI" id="CHEBI:57844"/>
        <dbReference type="ChEBI" id="CHEBI:59789"/>
        <dbReference type="ChEBI" id="CHEBI:64428"/>
        <dbReference type="ChEBI" id="CHEBI:149473"/>
        <dbReference type="EC" id="2.8.1.6"/>
    </reaction>
</comment>
<dbReference type="SFLD" id="SFLDG01060">
    <property type="entry name" value="BATS_domain_containing"/>
    <property type="match status" value="1"/>
</dbReference>
<dbReference type="GO" id="GO:0005506">
    <property type="term" value="F:iron ion binding"/>
    <property type="evidence" value="ECO:0007669"/>
    <property type="project" value="UniProtKB-UniRule"/>
</dbReference>
<protein>
    <recommendedName>
        <fullName evidence="3 13">Biotin synthase</fullName>
        <ecNumber evidence="3 13">2.8.1.6</ecNumber>
    </recommendedName>
</protein>
<keyword evidence="7 13" id="KW-0001">2Fe-2S</keyword>
<evidence type="ECO:0000256" key="13">
    <source>
        <dbReference type="HAMAP-Rule" id="MF_01694"/>
    </source>
</evidence>
<keyword evidence="9 13" id="KW-0093">Biotin biosynthesis</keyword>
<dbReference type="InterPro" id="IPR013785">
    <property type="entry name" value="Aldolase_TIM"/>
</dbReference>
<dbReference type="PROSITE" id="PS51918">
    <property type="entry name" value="RADICAL_SAM"/>
    <property type="match status" value="1"/>
</dbReference>
<accession>A0A6I2UL17</accession>
<dbReference type="PANTHER" id="PTHR22976">
    <property type="entry name" value="BIOTIN SYNTHASE"/>
    <property type="match status" value="1"/>
</dbReference>
<name>A0A6I2UL17_9FIRM</name>
<comment type="pathway">
    <text evidence="1 13">Cofactor biosynthesis; biotin biosynthesis; biotin from 7,8-diaminononanoate: step 2/2.</text>
</comment>
<organism evidence="17 18">
    <name type="scientific">Anaerovibrio slackiae</name>
    <dbReference type="NCBI Taxonomy" id="2652309"/>
    <lineage>
        <taxon>Bacteria</taxon>
        <taxon>Bacillati</taxon>
        <taxon>Bacillota</taxon>
        <taxon>Negativicutes</taxon>
        <taxon>Selenomonadales</taxon>
        <taxon>Selenomonadaceae</taxon>
        <taxon>Anaerovibrio</taxon>
    </lineage>
</organism>
<dbReference type="NCBIfam" id="TIGR00433">
    <property type="entry name" value="bioB"/>
    <property type="match status" value="1"/>
</dbReference>
<dbReference type="CDD" id="cd01335">
    <property type="entry name" value="Radical_SAM"/>
    <property type="match status" value="1"/>
</dbReference>
<feature type="binding site" evidence="13 14">
    <location>
        <position position="73"/>
    </location>
    <ligand>
        <name>[4Fe-4S] cluster</name>
        <dbReference type="ChEBI" id="CHEBI:49883"/>
        <note>4Fe-4S-S-AdoMet</note>
    </ligand>
</feature>
<dbReference type="GO" id="GO:0051539">
    <property type="term" value="F:4 iron, 4 sulfur cluster binding"/>
    <property type="evidence" value="ECO:0007669"/>
    <property type="project" value="UniProtKB-KW"/>
</dbReference>
<feature type="domain" description="Radical SAM core" evidence="16">
    <location>
        <begin position="55"/>
        <end position="284"/>
    </location>
</feature>
<keyword evidence="6 13" id="KW-0949">S-adenosyl-L-methionine</keyword>
<dbReference type="PANTHER" id="PTHR22976:SF2">
    <property type="entry name" value="BIOTIN SYNTHASE, MITOCHONDRIAL"/>
    <property type="match status" value="1"/>
</dbReference>
<feature type="binding site" evidence="13 14">
    <location>
        <position position="80"/>
    </location>
    <ligand>
        <name>[4Fe-4S] cluster</name>
        <dbReference type="ChEBI" id="CHEBI:49883"/>
        <note>4Fe-4S-S-AdoMet</note>
    </ligand>
</feature>
<evidence type="ECO:0000256" key="4">
    <source>
        <dbReference type="ARBA" id="ARBA00022485"/>
    </source>
</evidence>
<dbReference type="InterPro" id="IPR007197">
    <property type="entry name" value="rSAM"/>
</dbReference>
<dbReference type="EMBL" id="VUNR01000030">
    <property type="protein sequence ID" value="MSU09682.1"/>
    <property type="molecule type" value="Genomic_DNA"/>
</dbReference>
<evidence type="ECO:0000256" key="12">
    <source>
        <dbReference type="ARBA" id="ARBA00051157"/>
    </source>
</evidence>
<sequence>MTTENNATAIKGDMLKLAEEIIAGRRINRQDDLSIFLTCDLQELCEGADKIRAACVGDHVDLCAIINGRSGKCPENCKFCAQSAHNHTDCQPHPFLPTEEFVAAAKLHEKEGVHRFSIVTAGRSLSGEEFDAAIEAYNAMSKESNIELCASMGFLNAEQLHRLHEAGVTSYHHNIETSKRNFPNICTTHTYDMKIETLKLVKAEGMCACSGGIIGMGETWEDRLDMAVSLAELGIDSIPLNALMPIPGTPLEHLPSLSEADILRTVAFFRYINPEANIRLGAGRALLTNDGETAFRAGASATITGNMLTTVACATIRSDRSMLQGMGRDVTPPYQTTALNDMSDTDAEDTEVQKQEAAEA</sequence>
<dbReference type="Pfam" id="PF04055">
    <property type="entry name" value="Radical_SAM"/>
    <property type="match status" value="1"/>
</dbReference>
<comment type="cofactor">
    <cofactor evidence="14">
        <name>[2Fe-2S] cluster</name>
        <dbReference type="ChEBI" id="CHEBI:190135"/>
    </cofactor>
    <text evidence="14">Binds 1 [2Fe-2S] cluster. The cluster is coordinated with 3 cysteines and 1 arginine.</text>
</comment>
<dbReference type="AlphaFoldDB" id="A0A6I2UL17"/>
<evidence type="ECO:0000259" key="16">
    <source>
        <dbReference type="PROSITE" id="PS51918"/>
    </source>
</evidence>
<evidence type="ECO:0000256" key="1">
    <source>
        <dbReference type="ARBA" id="ARBA00004942"/>
    </source>
</evidence>
<feature type="compositionally biased region" description="Basic and acidic residues" evidence="15">
    <location>
        <begin position="351"/>
        <end position="360"/>
    </location>
</feature>
<dbReference type="InterPro" id="IPR010722">
    <property type="entry name" value="BATS_dom"/>
</dbReference>
<feature type="binding site" evidence="13 14">
    <location>
        <position position="77"/>
    </location>
    <ligand>
        <name>[4Fe-4S] cluster</name>
        <dbReference type="ChEBI" id="CHEBI:49883"/>
        <note>4Fe-4S-S-AdoMet</note>
    </ligand>
</feature>
<reference evidence="17 18" key="1">
    <citation type="submission" date="2019-08" db="EMBL/GenBank/DDBJ databases">
        <title>In-depth cultivation of the pig gut microbiome towards novel bacterial diversity and tailored functional studies.</title>
        <authorList>
            <person name="Wylensek D."/>
            <person name="Hitch T.C.A."/>
            <person name="Clavel T."/>
        </authorList>
    </citation>
    <scope>NUCLEOTIDE SEQUENCE [LARGE SCALE GENOMIC DNA]</scope>
    <source>
        <strain evidence="17 18">WCA-693-APC-5D-A</strain>
    </source>
</reference>
<feature type="binding site" evidence="13 14">
    <location>
        <position position="279"/>
    </location>
    <ligand>
        <name>[2Fe-2S] cluster</name>
        <dbReference type="ChEBI" id="CHEBI:190135"/>
    </ligand>
</feature>
<dbReference type="SFLD" id="SFLDS00029">
    <property type="entry name" value="Radical_SAM"/>
    <property type="match status" value="1"/>
</dbReference>
<evidence type="ECO:0000256" key="2">
    <source>
        <dbReference type="ARBA" id="ARBA00010765"/>
    </source>
</evidence>
<dbReference type="UniPathway" id="UPA00078">
    <property type="reaction ID" value="UER00162"/>
</dbReference>
<dbReference type="InterPro" id="IPR002684">
    <property type="entry name" value="Biotin_synth/BioAB"/>
</dbReference>
<dbReference type="GO" id="GO:0004076">
    <property type="term" value="F:biotin synthase activity"/>
    <property type="evidence" value="ECO:0007669"/>
    <property type="project" value="UniProtKB-UniRule"/>
</dbReference>
<evidence type="ECO:0000313" key="18">
    <source>
        <dbReference type="Proteomes" id="UP000433181"/>
    </source>
</evidence>
<dbReference type="InterPro" id="IPR024177">
    <property type="entry name" value="Biotin_synthase"/>
</dbReference>
<keyword evidence="18" id="KW-1185">Reference proteome</keyword>
<dbReference type="HAMAP" id="MF_01694">
    <property type="entry name" value="BioB"/>
    <property type="match status" value="1"/>
</dbReference>
<feature type="binding site" evidence="13 14">
    <location>
        <position position="209"/>
    </location>
    <ligand>
        <name>[2Fe-2S] cluster</name>
        <dbReference type="ChEBI" id="CHEBI:190135"/>
    </ligand>
</feature>
<evidence type="ECO:0000256" key="9">
    <source>
        <dbReference type="ARBA" id="ARBA00022756"/>
    </source>
</evidence>
<dbReference type="SMART" id="SM00729">
    <property type="entry name" value="Elp3"/>
    <property type="match status" value="1"/>
</dbReference>
<feature type="compositionally biased region" description="Polar residues" evidence="15">
    <location>
        <begin position="333"/>
        <end position="342"/>
    </location>
</feature>
<dbReference type="Gene3D" id="3.20.20.70">
    <property type="entry name" value="Aldolase class I"/>
    <property type="match status" value="1"/>
</dbReference>
<evidence type="ECO:0000313" key="17">
    <source>
        <dbReference type="EMBL" id="MSU09682.1"/>
    </source>
</evidence>
<keyword evidence="4 13" id="KW-0004">4Fe-4S</keyword>
<comment type="caution">
    <text evidence="17">The sequence shown here is derived from an EMBL/GenBank/DDBJ whole genome shotgun (WGS) entry which is preliminary data.</text>
</comment>
<keyword evidence="10 13" id="KW-0408">Iron</keyword>
<dbReference type="InterPro" id="IPR006638">
    <property type="entry name" value="Elp3/MiaA/NifB-like_rSAM"/>
</dbReference>
<dbReference type="InterPro" id="IPR058240">
    <property type="entry name" value="rSAM_sf"/>
</dbReference>
<dbReference type="RefSeq" id="WP_154407850.1">
    <property type="nucleotide sequence ID" value="NZ_VUNR01000030.1"/>
</dbReference>
<comment type="subunit">
    <text evidence="13">Homodimer.</text>
</comment>
<dbReference type="Proteomes" id="UP000433181">
    <property type="component" value="Unassembled WGS sequence"/>
</dbReference>
<evidence type="ECO:0000256" key="10">
    <source>
        <dbReference type="ARBA" id="ARBA00023004"/>
    </source>
</evidence>
<evidence type="ECO:0000256" key="8">
    <source>
        <dbReference type="ARBA" id="ARBA00022723"/>
    </source>
</evidence>
<dbReference type="Pfam" id="PF06968">
    <property type="entry name" value="BATS"/>
    <property type="match status" value="1"/>
</dbReference>
<evidence type="ECO:0000256" key="11">
    <source>
        <dbReference type="ARBA" id="ARBA00023014"/>
    </source>
</evidence>
<evidence type="ECO:0000256" key="14">
    <source>
        <dbReference type="PIRSR" id="PIRSR001619-1"/>
    </source>
</evidence>
<dbReference type="GeneID" id="96779633"/>
<keyword evidence="11 13" id="KW-0411">Iron-sulfur</keyword>
<keyword evidence="5 13" id="KW-0808">Transferase</keyword>
<feature type="binding site" evidence="13 14">
    <location>
        <position position="149"/>
    </location>
    <ligand>
        <name>[2Fe-2S] cluster</name>
        <dbReference type="ChEBI" id="CHEBI:190135"/>
    </ligand>
</feature>
<dbReference type="GO" id="GO:0009102">
    <property type="term" value="P:biotin biosynthetic process"/>
    <property type="evidence" value="ECO:0007669"/>
    <property type="project" value="UniProtKB-UniRule"/>
</dbReference>
<feature type="region of interest" description="Disordered" evidence="15">
    <location>
        <begin position="324"/>
        <end position="360"/>
    </location>
</feature>
<evidence type="ECO:0000256" key="3">
    <source>
        <dbReference type="ARBA" id="ARBA00012236"/>
    </source>
</evidence>
<dbReference type="PIRSF" id="PIRSF001619">
    <property type="entry name" value="Biotin_synth"/>
    <property type="match status" value="1"/>
</dbReference>
<dbReference type="SMART" id="SM00876">
    <property type="entry name" value="BATS"/>
    <property type="match status" value="1"/>
</dbReference>
<comment type="similarity">
    <text evidence="2 13">Belongs to the radical SAM superfamily. Biotin synthase family.</text>
</comment>
<dbReference type="GO" id="GO:0051537">
    <property type="term" value="F:2 iron, 2 sulfur cluster binding"/>
    <property type="evidence" value="ECO:0007669"/>
    <property type="project" value="UniProtKB-KW"/>
</dbReference>
<feature type="binding site" evidence="13 14">
    <location>
        <position position="117"/>
    </location>
    <ligand>
        <name>[2Fe-2S] cluster</name>
        <dbReference type="ChEBI" id="CHEBI:190135"/>
    </ligand>
</feature>
<comment type="function">
    <text evidence="13">Catalyzes the conversion of dethiobiotin (DTB) to biotin by the insertion of a sulfur atom into dethiobiotin via a radical-based mechanism.</text>
</comment>
<evidence type="ECO:0000256" key="7">
    <source>
        <dbReference type="ARBA" id="ARBA00022714"/>
    </source>
</evidence>
<dbReference type="SUPFAM" id="SSF102114">
    <property type="entry name" value="Radical SAM enzymes"/>
    <property type="match status" value="1"/>
</dbReference>
<evidence type="ECO:0000256" key="15">
    <source>
        <dbReference type="SAM" id="MobiDB-lite"/>
    </source>
</evidence>
<comment type="cofactor">
    <cofactor evidence="13">
        <name>[2Fe-2S] cluster</name>
        <dbReference type="ChEBI" id="CHEBI:190135"/>
    </cofactor>
    <text evidence="13">Binds 1 [2Fe-2S] cluster. The cluster is coordinated with 3 cysteines and 1 arginine.</text>
</comment>
<dbReference type="SFLD" id="SFLDG01278">
    <property type="entry name" value="biotin_synthase_like"/>
    <property type="match status" value="1"/>
</dbReference>
<dbReference type="EC" id="2.8.1.6" evidence="3 13"/>
<evidence type="ECO:0000256" key="5">
    <source>
        <dbReference type="ARBA" id="ARBA00022679"/>
    </source>
</evidence>
<gene>
    <name evidence="13 17" type="primary">bioB</name>
    <name evidence="17" type="ORF">FYJ84_11910</name>
</gene>
<proteinExistence type="inferred from homology"/>
<evidence type="ECO:0000256" key="6">
    <source>
        <dbReference type="ARBA" id="ARBA00022691"/>
    </source>
</evidence>